<evidence type="ECO:0008006" key="5">
    <source>
        <dbReference type="Google" id="ProtNLM"/>
    </source>
</evidence>
<feature type="region of interest" description="Disordered" evidence="2">
    <location>
        <begin position="1"/>
        <end position="40"/>
    </location>
</feature>
<accession>A0AA88GPF1</accession>
<feature type="compositionally biased region" description="Low complexity" evidence="2">
    <location>
        <begin position="22"/>
        <end position="34"/>
    </location>
</feature>
<feature type="coiled-coil region" evidence="1">
    <location>
        <begin position="303"/>
        <end position="330"/>
    </location>
</feature>
<reference evidence="3 4" key="1">
    <citation type="journal article" date="2018" name="BMC Genomics">
        <title>The genome of Naegleria lovaniensis, the basis for a comparative approach to unravel pathogenicity factors of the human pathogenic amoeba N. fowleri.</title>
        <authorList>
            <person name="Liechti N."/>
            <person name="Schurch N."/>
            <person name="Bruggmann R."/>
            <person name="Wittwer M."/>
        </authorList>
    </citation>
    <scope>NUCLEOTIDE SEQUENCE [LARGE SCALE GENOMIC DNA]</scope>
    <source>
        <strain evidence="3 4">ATCC 30569</strain>
    </source>
</reference>
<dbReference type="Proteomes" id="UP000816034">
    <property type="component" value="Unassembled WGS sequence"/>
</dbReference>
<evidence type="ECO:0000313" key="4">
    <source>
        <dbReference type="Proteomes" id="UP000816034"/>
    </source>
</evidence>
<evidence type="ECO:0000313" key="3">
    <source>
        <dbReference type="EMBL" id="KAG2386437.1"/>
    </source>
</evidence>
<dbReference type="AlphaFoldDB" id="A0AA88GPF1"/>
<keyword evidence="4" id="KW-1185">Reference proteome</keyword>
<evidence type="ECO:0000256" key="2">
    <source>
        <dbReference type="SAM" id="MobiDB-lite"/>
    </source>
</evidence>
<feature type="compositionally biased region" description="Basic and acidic residues" evidence="2">
    <location>
        <begin position="150"/>
        <end position="162"/>
    </location>
</feature>
<dbReference type="RefSeq" id="XP_044550429.1">
    <property type="nucleotide sequence ID" value="XM_044691571.1"/>
</dbReference>
<dbReference type="InterPro" id="IPR029016">
    <property type="entry name" value="GAF-like_dom_sf"/>
</dbReference>
<organism evidence="3 4">
    <name type="scientific">Naegleria lovaniensis</name>
    <name type="common">Amoeba</name>
    <dbReference type="NCBI Taxonomy" id="51637"/>
    <lineage>
        <taxon>Eukaryota</taxon>
        <taxon>Discoba</taxon>
        <taxon>Heterolobosea</taxon>
        <taxon>Tetramitia</taxon>
        <taxon>Eutetramitia</taxon>
        <taxon>Vahlkampfiidae</taxon>
        <taxon>Naegleria</taxon>
    </lineage>
</organism>
<keyword evidence="1" id="KW-0175">Coiled coil</keyword>
<proteinExistence type="predicted"/>
<dbReference type="GeneID" id="68094637"/>
<dbReference type="EMBL" id="PYSW02000015">
    <property type="protein sequence ID" value="KAG2386437.1"/>
    <property type="molecule type" value="Genomic_DNA"/>
</dbReference>
<protein>
    <recommendedName>
        <fullName evidence="5">GAF domain-containing protein</fullName>
    </recommendedName>
</protein>
<feature type="coiled-coil region" evidence="1">
    <location>
        <begin position="672"/>
        <end position="710"/>
    </location>
</feature>
<dbReference type="Gene3D" id="3.30.450.40">
    <property type="match status" value="1"/>
</dbReference>
<feature type="compositionally biased region" description="Acidic residues" evidence="2">
    <location>
        <begin position="130"/>
        <end position="143"/>
    </location>
</feature>
<dbReference type="SUPFAM" id="SSF55781">
    <property type="entry name" value="GAF domain-like"/>
    <property type="match status" value="1"/>
</dbReference>
<feature type="region of interest" description="Disordered" evidence="2">
    <location>
        <begin position="54"/>
        <end position="97"/>
    </location>
</feature>
<gene>
    <name evidence="3" type="ORF">C9374_002181</name>
</gene>
<feature type="region of interest" description="Disordered" evidence="2">
    <location>
        <begin position="128"/>
        <end position="168"/>
    </location>
</feature>
<sequence length="938" mass="107597">MENQQDEIDHDQQEYALRKSSRNSTTSSSNVLLRTSKHSEDFVDQQLTKTEIISADASDITSEKSLSLAAGEGQLPTSPPAKLFDDGYSTTSSDHEQRYSEFKLEELAVSPPNENYIQFLEKDVDLDKESDIEESEDEEEELDLQNPKSARQEAPRHEEPKEGPNALPGDFLFNYTKFNSTVKKLASLFNETMVLKAGSMADDSIIHKKINVEQEEGLTSKPSSAQLSTNSREVLENASEMFFEAKKNFDKHLKHLDFRLKEMEVAFNSRLGELRQELTIARKEKDVRSLEWKERYDKLHKRWNDVMTAMSNLQKEKEELRRERDGLFSLKIGVSSAATQPSHQIVTTKEQETRVISKEYPETSHIVRYDSPAQKDRPESKEQALKMRYGVLRSISQSLLNSMVDSLQSQMATLFIYNPKQNELQSFCLVCKYDFSDPALSTLVENKNISNATQYSSNTHTLSGGPKSPPKHIYLPANQGIAGEVFTRSVALNVFDVPTYKKHYRYVDKETGLKTKVAICFPLISKKTNGCIGVLEVMNKTPNPDALEENEPYDIQDEAKMFEFSRIFSELIDNEYECLPFSIFVKPLKTALAWKESKEKKDDLSYSNLNVTRVYPQSTMRVFDDLDDLSPQSPTKIGSVRAPSALVPKEVEEYIKKLESCWRKSVNETAQHKNSIVKLEELLNEKQQLLKNLERKNSELEKSLDEVKSKMISEFKEQKQAKQEWKIKENEMRVELEFIKKTHNTLVQEHMFRLKEESIKSLLLPVNTSQISQSLGGENVNTLNNSSLIGRQSPVERKGELPYLDHKVNKKLMAKKPSKNTLDQTRVPQDLSERTTAYFPPVFSELFTQLPLPALILNNKFRIWRFNNRFLSFLGCKSEQHEIYLSQLLGISFADICIGIEPENLPKLMQYDILQGLNVANLDLRMNQTHDLLRPLSP</sequence>
<evidence type="ECO:0000256" key="1">
    <source>
        <dbReference type="SAM" id="Coils"/>
    </source>
</evidence>
<comment type="caution">
    <text evidence="3">The sequence shown here is derived from an EMBL/GenBank/DDBJ whole genome shotgun (WGS) entry which is preliminary data.</text>
</comment>
<name>A0AA88GPF1_NAELO</name>